<organism evidence="2 3">
    <name type="scientific">Hypothenemus hampei</name>
    <name type="common">Coffee berry borer</name>
    <dbReference type="NCBI Taxonomy" id="57062"/>
    <lineage>
        <taxon>Eukaryota</taxon>
        <taxon>Metazoa</taxon>
        <taxon>Ecdysozoa</taxon>
        <taxon>Arthropoda</taxon>
        <taxon>Hexapoda</taxon>
        <taxon>Insecta</taxon>
        <taxon>Pterygota</taxon>
        <taxon>Neoptera</taxon>
        <taxon>Endopterygota</taxon>
        <taxon>Coleoptera</taxon>
        <taxon>Polyphaga</taxon>
        <taxon>Cucujiformia</taxon>
        <taxon>Curculionidae</taxon>
        <taxon>Scolytinae</taxon>
        <taxon>Hypothenemus</taxon>
    </lineage>
</organism>
<evidence type="ECO:0000256" key="1">
    <source>
        <dbReference type="SAM" id="MobiDB-lite"/>
    </source>
</evidence>
<protein>
    <submittedName>
        <fullName evidence="2">Uncharacterized protein</fullName>
    </submittedName>
</protein>
<reference evidence="2 3" key="1">
    <citation type="submission" date="2024-05" db="EMBL/GenBank/DDBJ databases">
        <title>Genetic variation in Jamaican populations of the coffee berry borer (Hypothenemus hampei).</title>
        <authorList>
            <person name="Errbii M."/>
            <person name="Myrie A."/>
        </authorList>
    </citation>
    <scope>NUCLEOTIDE SEQUENCE [LARGE SCALE GENOMIC DNA]</scope>
    <source>
        <strain evidence="2">JA-Hopewell-2020-01-JO</strain>
        <tissue evidence="2">Whole body</tissue>
    </source>
</reference>
<accession>A0ABD1DZB5</accession>
<name>A0ABD1DZB5_HYPHA</name>
<gene>
    <name evidence="2" type="ORF">ABEB36_015569</name>
</gene>
<proteinExistence type="predicted"/>
<feature type="region of interest" description="Disordered" evidence="1">
    <location>
        <begin position="41"/>
        <end position="96"/>
    </location>
</feature>
<evidence type="ECO:0000313" key="2">
    <source>
        <dbReference type="EMBL" id="KAL1487732.1"/>
    </source>
</evidence>
<dbReference type="AlphaFoldDB" id="A0ABD1DZB5"/>
<evidence type="ECO:0000313" key="3">
    <source>
        <dbReference type="Proteomes" id="UP001566132"/>
    </source>
</evidence>
<dbReference type="Proteomes" id="UP001566132">
    <property type="component" value="Unassembled WGS sequence"/>
</dbReference>
<sequence length="96" mass="10997">MVHHKKVLADKMDLNCKKYHPVDFHDHPVLLNHADPKEHDEFLPDYTIDRPNPNNAEEIPVNENQGNKNLETIGNEPPRSQEAPDTIFIEEPEAGP</sequence>
<comment type="caution">
    <text evidence="2">The sequence shown here is derived from an EMBL/GenBank/DDBJ whole genome shotgun (WGS) entry which is preliminary data.</text>
</comment>
<feature type="compositionally biased region" description="Polar residues" evidence="1">
    <location>
        <begin position="62"/>
        <end position="72"/>
    </location>
</feature>
<dbReference type="EMBL" id="JBDJPC010000019">
    <property type="protein sequence ID" value="KAL1487732.1"/>
    <property type="molecule type" value="Genomic_DNA"/>
</dbReference>
<keyword evidence="3" id="KW-1185">Reference proteome</keyword>